<organism evidence="1 2">
    <name type="scientific">Cyclobacterium lianum</name>
    <dbReference type="NCBI Taxonomy" id="388280"/>
    <lineage>
        <taxon>Bacteria</taxon>
        <taxon>Pseudomonadati</taxon>
        <taxon>Bacteroidota</taxon>
        <taxon>Cytophagia</taxon>
        <taxon>Cytophagales</taxon>
        <taxon>Cyclobacteriaceae</taxon>
        <taxon>Cyclobacterium</taxon>
    </lineage>
</organism>
<sequence length="189" mass="21235">MFRIPFYLKTMIRPFIIASFLFLLSWKSVAQEGVHQINFGFDAGITLNEYYQTQFPAGFGASVKGLYGVGYNAQLALTASYLYFPLDPAFILPTGENLSLHLLPVLAGYRLNFKPFFFEPQLGATLFINQYKNQPNTYSESNMEFTFAAELGYLLNSVELSLRYQHAGPSPFQLGLLGLRAAYILPLGL</sequence>
<gene>
    <name evidence="1" type="ORF">SAMN04488057_106204</name>
</gene>
<dbReference type="EMBL" id="FRCY01000006">
    <property type="protein sequence ID" value="SHN09685.1"/>
    <property type="molecule type" value="Genomic_DNA"/>
</dbReference>
<reference evidence="1 2" key="1">
    <citation type="submission" date="2016-11" db="EMBL/GenBank/DDBJ databases">
        <authorList>
            <person name="Jaros S."/>
            <person name="Januszkiewicz K."/>
            <person name="Wedrychowicz H."/>
        </authorList>
    </citation>
    <scope>NUCLEOTIDE SEQUENCE [LARGE SCALE GENOMIC DNA]</scope>
    <source>
        <strain evidence="1 2">CGMCC 1.6102</strain>
    </source>
</reference>
<name>A0A1M7P0P4_9BACT</name>
<dbReference type="Proteomes" id="UP000184513">
    <property type="component" value="Unassembled WGS sequence"/>
</dbReference>
<evidence type="ECO:0000313" key="1">
    <source>
        <dbReference type="EMBL" id="SHN09685.1"/>
    </source>
</evidence>
<evidence type="ECO:0000313" key="2">
    <source>
        <dbReference type="Proteomes" id="UP000184513"/>
    </source>
</evidence>
<keyword evidence="2" id="KW-1185">Reference proteome</keyword>
<proteinExistence type="predicted"/>
<protein>
    <submittedName>
        <fullName evidence="1">Outer membrane protein beta-barrel domain-containing protein</fullName>
    </submittedName>
</protein>
<accession>A0A1M7P0P4</accession>
<dbReference type="AlphaFoldDB" id="A0A1M7P0P4"/>